<organism evidence="2 3">
    <name type="scientific">Klebsiella michiganensis</name>
    <dbReference type="NCBI Taxonomy" id="1134687"/>
    <lineage>
        <taxon>Bacteria</taxon>
        <taxon>Pseudomonadati</taxon>
        <taxon>Pseudomonadota</taxon>
        <taxon>Gammaproteobacteria</taxon>
        <taxon>Enterobacterales</taxon>
        <taxon>Enterobacteriaceae</taxon>
        <taxon>Klebsiella/Raoultella group</taxon>
        <taxon>Klebsiella</taxon>
    </lineage>
</organism>
<dbReference type="Proteomes" id="UP000255050">
    <property type="component" value="Unassembled WGS sequence"/>
</dbReference>
<dbReference type="AlphaFoldDB" id="A0A7H4LVX1"/>
<accession>A0A7H4LVX1</accession>
<proteinExistence type="predicted"/>
<evidence type="ECO:0000313" key="2">
    <source>
        <dbReference type="EMBL" id="STR40297.1"/>
    </source>
</evidence>
<feature type="region of interest" description="Disordered" evidence="1">
    <location>
        <begin position="45"/>
        <end position="74"/>
    </location>
</feature>
<evidence type="ECO:0000313" key="3">
    <source>
        <dbReference type="Proteomes" id="UP000255050"/>
    </source>
</evidence>
<gene>
    <name evidence="2" type="ORF">NCTC11694_01451</name>
</gene>
<feature type="compositionally biased region" description="Basic residues" evidence="1">
    <location>
        <begin position="56"/>
        <end position="65"/>
    </location>
</feature>
<comment type="caution">
    <text evidence="2">The sequence shown here is derived from an EMBL/GenBank/DDBJ whole genome shotgun (WGS) entry which is preliminary data.</text>
</comment>
<reference evidence="2 3" key="1">
    <citation type="submission" date="2018-06" db="EMBL/GenBank/DDBJ databases">
        <authorList>
            <consortium name="Pathogen Informatics"/>
            <person name="Doyle S."/>
        </authorList>
    </citation>
    <scope>NUCLEOTIDE SEQUENCE [LARGE SCALE GENOMIC DNA]</scope>
    <source>
        <strain evidence="2 3">NCTC11694</strain>
    </source>
</reference>
<protein>
    <submittedName>
        <fullName evidence="2">Putative outer membrane efflux protein</fullName>
    </submittedName>
</protein>
<evidence type="ECO:0000256" key="1">
    <source>
        <dbReference type="SAM" id="MobiDB-lite"/>
    </source>
</evidence>
<dbReference type="EMBL" id="UGJR01000002">
    <property type="protein sequence ID" value="STR40297.1"/>
    <property type="molecule type" value="Genomic_DNA"/>
</dbReference>
<name>A0A7H4LVX1_9ENTR</name>
<sequence>MLPTISLEPEVTHYLNDNYANSAVLNKTQYSAWVKVQMPIYQGGAMTASATPPSKVWRRRMRRSKPPSWTPARS</sequence>